<reference evidence="2" key="1">
    <citation type="submission" date="2022-10" db="EMBL/GenBank/DDBJ databases">
        <title>Genome assembly of Pristionchus species.</title>
        <authorList>
            <person name="Yoshida K."/>
            <person name="Sommer R.J."/>
        </authorList>
    </citation>
    <scope>NUCLEOTIDE SEQUENCE [LARGE SCALE GENOMIC DNA]</scope>
    <source>
        <strain evidence="2">RS5460</strain>
    </source>
</reference>
<organism evidence="1 2">
    <name type="scientific">Pristionchus mayeri</name>
    <dbReference type="NCBI Taxonomy" id="1317129"/>
    <lineage>
        <taxon>Eukaryota</taxon>
        <taxon>Metazoa</taxon>
        <taxon>Ecdysozoa</taxon>
        <taxon>Nematoda</taxon>
        <taxon>Chromadorea</taxon>
        <taxon>Rhabditida</taxon>
        <taxon>Rhabditina</taxon>
        <taxon>Diplogasteromorpha</taxon>
        <taxon>Diplogasteroidea</taxon>
        <taxon>Neodiplogasteridae</taxon>
        <taxon>Pristionchus</taxon>
    </lineage>
</organism>
<evidence type="ECO:0000313" key="1">
    <source>
        <dbReference type="EMBL" id="GMR54881.1"/>
    </source>
</evidence>
<sequence>MLLGHILCIKCKTLGMREAHRFHEFDQIAQSDVVADLIWDDAVLQLCKDLIEFRLHNRFAHCIGPVRVEDLAAFRVEYLLEVVLLRNHQVLSPLENHNTGEAGVCLGGRNEDRGDENQTGEEIHF</sequence>
<evidence type="ECO:0000313" key="2">
    <source>
        <dbReference type="Proteomes" id="UP001328107"/>
    </source>
</evidence>
<protein>
    <submittedName>
        <fullName evidence="1">Uncharacterized protein</fullName>
    </submittedName>
</protein>
<dbReference type="AlphaFoldDB" id="A0AAN5D1Y6"/>
<dbReference type="EMBL" id="BTRK01000005">
    <property type="protein sequence ID" value="GMR54881.1"/>
    <property type="molecule type" value="Genomic_DNA"/>
</dbReference>
<proteinExistence type="predicted"/>
<accession>A0AAN5D1Y6</accession>
<gene>
    <name evidence="1" type="ORF">PMAYCL1PPCAC_25076</name>
</gene>
<name>A0AAN5D1Y6_9BILA</name>
<dbReference type="Proteomes" id="UP001328107">
    <property type="component" value="Unassembled WGS sequence"/>
</dbReference>
<feature type="non-terminal residue" evidence="1">
    <location>
        <position position="125"/>
    </location>
</feature>
<keyword evidence="2" id="KW-1185">Reference proteome</keyword>
<comment type="caution">
    <text evidence="1">The sequence shown here is derived from an EMBL/GenBank/DDBJ whole genome shotgun (WGS) entry which is preliminary data.</text>
</comment>